<reference evidence="1 2" key="1">
    <citation type="submission" date="2017-05" db="EMBL/GenBank/DDBJ databases">
        <authorList>
            <person name="Song R."/>
            <person name="Chenine A.L."/>
            <person name="Ruprecht R.M."/>
        </authorList>
    </citation>
    <scope>NUCLEOTIDE SEQUENCE [LARGE SCALE GENOMIC DNA]</scope>
    <source>
        <strain evidence="1 2">CECT 8898</strain>
    </source>
</reference>
<dbReference type="Proteomes" id="UP000207598">
    <property type="component" value="Unassembled WGS sequence"/>
</dbReference>
<evidence type="ECO:0000313" key="2">
    <source>
        <dbReference type="Proteomes" id="UP000207598"/>
    </source>
</evidence>
<organism evidence="1 2">
    <name type="scientific">Maliponia aquimaris</name>
    <dbReference type="NCBI Taxonomy" id="1673631"/>
    <lineage>
        <taxon>Bacteria</taxon>
        <taxon>Pseudomonadati</taxon>
        <taxon>Pseudomonadota</taxon>
        <taxon>Alphaproteobacteria</taxon>
        <taxon>Rhodobacterales</taxon>
        <taxon>Paracoccaceae</taxon>
        <taxon>Maliponia</taxon>
    </lineage>
</organism>
<keyword evidence="2" id="KW-1185">Reference proteome</keyword>
<gene>
    <name evidence="1" type="ORF">MAA8898_05104</name>
</gene>
<dbReference type="AlphaFoldDB" id="A0A238L950"/>
<protein>
    <submittedName>
        <fullName evidence="1">Uncharacterized protein</fullName>
    </submittedName>
</protein>
<dbReference type="RefSeq" id="WP_217900543.1">
    <property type="nucleotide sequence ID" value="NZ_FXYF01000033.1"/>
</dbReference>
<proteinExistence type="predicted"/>
<dbReference type="EMBL" id="FXYF01000033">
    <property type="protein sequence ID" value="SMX50902.1"/>
    <property type="molecule type" value="Genomic_DNA"/>
</dbReference>
<name>A0A238L950_9RHOB</name>
<evidence type="ECO:0000313" key="1">
    <source>
        <dbReference type="EMBL" id="SMX50902.1"/>
    </source>
</evidence>
<sequence length="64" mass="6417">MAGGIYTQIGSSLAGSAVLGAIAGEAATVYAAGVDTLTIPDARLTRIINEILSPLRREAGYAPA</sequence>
<accession>A0A238L950</accession>